<dbReference type="Proteomes" id="UP001107558">
    <property type="component" value="Chromosome 1"/>
</dbReference>
<comment type="caution">
    <text evidence="3">The sequence shown here is derived from an EMBL/GenBank/DDBJ whole genome shotgun (WGS) entry which is preliminary data.</text>
</comment>
<feature type="compositionally biased region" description="Low complexity" evidence="1">
    <location>
        <begin position="233"/>
        <end position="249"/>
    </location>
</feature>
<organism evidence="3 4">
    <name type="scientific">Polypedilum vanderplanki</name>
    <name type="common">Sleeping chironomid midge</name>
    <dbReference type="NCBI Taxonomy" id="319348"/>
    <lineage>
        <taxon>Eukaryota</taxon>
        <taxon>Metazoa</taxon>
        <taxon>Ecdysozoa</taxon>
        <taxon>Arthropoda</taxon>
        <taxon>Hexapoda</taxon>
        <taxon>Insecta</taxon>
        <taxon>Pterygota</taxon>
        <taxon>Neoptera</taxon>
        <taxon>Endopterygota</taxon>
        <taxon>Diptera</taxon>
        <taxon>Nematocera</taxon>
        <taxon>Chironomoidea</taxon>
        <taxon>Chironomidae</taxon>
        <taxon>Chironominae</taxon>
        <taxon>Polypedilum</taxon>
        <taxon>Polypedilum</taxon>
    </lineage>
</organism>
<reference evidence="3" key="1">
    <citation type="submission" date="2021-03" db="EMBL/GenBank/DDBJ databases">
        <title>Chromosome level genome of the anhydrobiotic midge Polypedilum vanderplanki.</title>
        <authorList>
            <person name="Yoshida Y."/>
            <person name="Kikawada T."/>
            <person name="Gusev O."/>
        </authorList>
    </citation>
    <scope>NUCLEOTIDE SEQUENCE</scope>
    <source>
        <strain evidence="3">NIAS01</strain>
        <tissue evidence="3">Whole body or cell culture</tissue>
    </source>
</reference>
<feature type="signal peptide" evidence="2">
    <location>
        <begin position="1"/>
        <end position="22"/>
    </location>
</feature>
<keyword evidence="2" id="KW-0732">Signal</keyword>
<dbReference type="EMBL" id="JADBJN010000001">
    <property type="protein sequence ID" value="KAG5681620.1"/>
    <property type="molecule type" value="Genomic_DNA"/>
</dbReference>
<evidence type="ECO:0000313" key="3">
    <source>
        <dbReference type="EMBL" id="KAG5681620.1"/>
    </source>
</evidence>
<feature type="chain" id="PRO_5039927500" evidence="2">
    <location>
        <begin position="23"/>
        <end position="384"/>
    </location>
</feature>
<dbReference type="AlphaFoldDB" id="A0A9J6CHW8"/>
<evidence type="ECO:0000256" key="2">
    <source>
        <dbReference type="SAM" id="SignalP"/>
    </source>
</evidence>
<dbReference type="OrthoDB" id="10574885at2759"/>
<feature type="region of interest" description="Disordered" evidence="1">
    <location>
        <begin position="229"/>
        <end position="252"/>
    </location>
</feature>
<gene>
    <name evidence="3" type="ORF">PVAND_011036</name>
</gene>
<sequence>MKKHSIAIVILLLAIIITTTLADEASSSAKIQQQNINNSNNVPLSSSSTNDLKQQNKRLAYHAPPDTLSSGFKPITSSYPTVSNFVSSHHHQHQPYASAVNNNYVKYSQQQFVTPSNVKYSLSSAPYNHNRGSTGLSYGYNNFYSYPQQLAFAASQPAAVSYTQSPYHLAQQYFAHQLPLTNYNVHQVTPLIHSPNIGFLNTYNHHHPQQAPANAYHQYSINKIPQYPTYYNQHQPQTSPKQQQQQQQSVITSKPVALETPLATSSSSSLTSGANEVHHNQHGAVSYSAFKVPSAAALIATPSPPQHVIYPPLDYGKNHVNAYSLHSHPLPPVNHFAGYSAVPNVNIQPYARISPIAIFPTPVVPTQVLSVSVVPTIPQKISLH</sequence>
<proteinExistence type="predicted"/>
<protein>
    <submittedName>
        <fullName evidence="3">Uncharacterized protein</fullName>
    </submittedName>
</protein>
<evidence type="ECO:0000256" key="1">
    <source>
        <dbReference type="SAM" id="MobiDB-lite"/>
    </source>
</evidence>
<keyword evidence="4" id="KW-1185">Reference proteome</keyword>
<evidence type="ECO:0000313" key="4">
    <source>
        <dbReference type="Proteomes" id="UP001107558"/>
    </source>
</evidence>
<accession>A0A9J6CHW8</accession>
<name>A0A9J6CHW8_POLVA</name>